<accession>A0AAD1WSK8</accession>
<dbReference type="AlphaFoldDB" id="A0AAD1WSK8"/>
<name>A0AAD1WSK8_PELCU</name>
<evidence type="ECO:0000313" key="3">
    <source>
        <dbReference type="Proteomes" id="UP001295444"/>
    </source>
</evidence>
<sequence>MADATWHPDFFEEQTDLLSRLNKIFDYFWQKLEDRMHQSDPVQPQVHPPPQPIEPPQRIFVALTGTKATKWRRGGRLPSLRQQEACRRKPP</sequence>
<evidence type="ECO:0000313" key="2">
    <source>
        <dbReference type="EMBL" id="CAH2320311.1"/>
    </source>
</evidence>
<gene>
    <name evidence="2" type="ORF">PECUL_23A037776</name>
</gene>
<protein>
    <submittedName>
        <fullName evidence="2">Uncharacterized protein</fullName>
    </submittedName>
</protein>
<keyword evidence="3" id="KW-1185">Reference proteome</keyword>
<reference evidence="2" key="1">
    <citation type="submission" date="2022-03" db="EMBL/GenBank/DDBJ databases">
        <authorList>
            <person name="Alioto T."/>
            <person name="Alioto T."/>
            <person name="Gomez Garrido J."/>
        </authorList>
    </citation>
    <scope>NUCLEOTIDE SEQUENCE</scope>
</reference>
<dbReference type="Proteomes" id="UP001295444">
    <property type="component" value="Chromosome 10"/>
</dbReference>
<evidence type="ECO:0000256" key="1">
    <source>
        <dbReference type="SAM" id="MobiDB-lite"/>
    </source>
</evidence>
<dbReference type="EMBL" id="OW240921">
    <property type="protein sequence ID" value="CAH2320311.1"/>
    <property type="molecule type" value="Genomic_DNA"/>
</dbReference>
<organism evidence="2 3">
    <name type="scientific">Pelobates cultripes</name>
    <name type="common">Western spadefoot toad</name>
    <dbReference type="NCBI Taxonomy" id="61616"/>
    <lineage>
        <taxon>Eukaryota</taxon>
        <taxon>Metazoa</taxon>
        <taxon>Chordata</taxon>
        <taxon>Craniata</taxon>
        <taxon>Vertebrata</taxon>
        <taxon>Euteleostomi</taxon>
        <taxon>Amphibia</taxon>
        <taxon>Batrachia</taxon>
        <taxon>Anura</taxon>
        <taxon>Pelobatoidea</taxon>
        <taxon>Pelobatidae</taxon>
        <taxon>Pelobates</taxon>
    </lineage>
</organism>
<feature type="region of interest" description="Disordered" evidence="1">
    <location>
        <begin position="71"/>
        <end position="91"/>
    </location>
</feature>
<proteinExistence type="predicted"/>